<protein>
    <submittedName>
        <fullName evidence="1">Sulfur carrier protein ThiS</fullName>
    </submittedName>
</protein>
<dbReference type="InterPro" id="IPR003749">
    <property type="entry name" value="ThiS/MoaD-like"/>
</dbReference>
<proteinExistence type="predicted"/>
<name>A0A1E3L8H7_9BACL</name>
<gene>
    <name evidence="1" type="ORF">PTI45_00501</name>
</gene>
<evidence type="ECO:0000313" key="2">
    <source>
        <dbReference type="Proteomes" id="UP000094578"/>
    </source>
</evidence>
<dbReference type="InterPro" id="IPR012675">
    <property type="entry name" value="Beta-grasp_dom_sf"/>
</dbReference>
<sequence>MELIINGNRKYVEPEYNTVSKLLESLSLGQKTVIVEHNQQILQKEEHPHIALADKDILEIVHFVGGG</sequence>
<reference evidence="1 2" key="1">
    <citation type="submission" date="2016-08" db="EMBL/GenBank/DDBJ databases">
        <title>Genome sequencing of Paenibacillus sp. TI45-13ar, isolated from Korean traditional nuruk.</title>
        <authorList>
            <person name="Kim S.-J."/>
        </authorList>
    </citation>
    <scope>NUCLEOTIDE SEQUENCE [LARGE SCALE GENOMIC DNA]</scope>
    <source>
        <strain evidence="1 2">TI45-13ar</strain>
    </source>
</reference>
<keyword evidence="2" id="KW-1185">Reference proteome</keyword>
<dbReference type="InterPro" id="IPR010035">
    <property type="entry name" value="Thi_S"/>
</dbReference>
<dbReference type="NCBIfam" id="TIGR01683">
    <property type="entry name" value="thiS"/>
    <property type="match status" value="1"/>
</dbReference>
<dbReference type="Pfam" id="PF02597">
    <property type="entry name" value="ThiS"/>
    <property type="match status" value="1"/>
</dbReference>
<dbReference type="PANTHER" id="PTHR34472:SF1">
    <property type="entry name" value="SULFUR CARRIER PROTEIN THIS"/>
    <property type="match status" value="1"/>
</dbReference>
<dbReference type="InterPro" id="IPR016155">
    <property type="entry name" value="Mopterin_synth/thiamin_S_b"/>
</dbReference>
<dbReference type="EMBL" id="MDER01000025">
    <property type="protein sequence ID" value="ODP30048.1"/>
    <property type="molecule type" value="Genomic_DNA"/>
</dbReference>
<organism evidence="1 2">
    <name type="scientific">Paenibacillus nuruki</name>
    <dbReference type="NCBI Taxonomy" id="1886670"/>
    <lineage>
        <taxon>Bacteria</taxon>
        <taxon>Bacillati</taxon>
        <taxon>Bacillota</taxon>
        <taxon>Bacilli</taxon>
        <taxon>Bacillales</taxon>
        <taxon>Paenibacillaceae</taxon>
        <taxon>Paenibacillus</taxon>
    </lineage>
</organism>
<dbReference type="AlphaFoldDB" id="A0A1E3L8H7"/>
<comment type="caution">
    <text evidence="1">The sequence shown here is derived from an EMBL/GenBank/DDBJ whole genome shotgun (WGS) entry which is preliminary data.</text>
</comment>
<dbReference type="RefSeq" id="WP_069325971.1">
    <property type="nucleotide sequence ID" value="NZ_MDER01000025.1"/>
</dbReference>
<dbReference type="CDD" id="cd00565">
    <property type="entry name" value="Ubl_ThiS"/>
    <property type="match status" value="1"/>
</dbReference>
<accession>A0A1E3L8H7</accession>
<evidence type="ECO:0000313" key="1">
    <source>
        <dbReference type="EMBL" id="ODP30048.1"/>
    </source>
</evidence>
<dbReference type="PANTHER" id="PTHR34472">
    <property type="entry name" value="SULFUR CARRIER PROTEIN THIS"/>
    <property type="match status" value="1"/>
</dbReference>
<dbReference type="STRING" id="1886670.PTI45_00501"/>
<dbReference type="Proteomes" id="UP000094578">
    <property type="component" value="Unassembled WGS sequence"/>
</dbReference>
<dbReference type="SUPFAM" id="SSF54285">
    <property type="entry name" value="MoaD/ThiS"/>
    <property type="match status" value="1"/>
</dbReference>
<dbReference type="Gene3D" id="3.10.20.30">
    <property type="match status" value="1"/>
</dbReference>